<accession>A0AAV5VTY5</accession>
<keyword evidence="2" id="KW-0812">Transmembrane</keyword>
<protein>
    <recommendedName>
        <fullName evidence="5">G protein-coupled receptor</fullName>
    </recommendedName>
</protein>
<sequence>QRRGVNEEKYSLARTYQLRENITIMRMMKRLAIPFAVFTTPATLFYALYLLPPTQFALLKCFSVAMFDWWLTALSLAISLCFPLFDFRFRRAAREIPCFRMLMPSKRDKSLSRFATKHATVDRQRATDLYFDFLEMDLDLGRRPK</sequence>
<evidence type="ECO:0000256" key="2">
    <source>
        <dbReference type="SAM" id="Phobius"/>
    </source>
</evidence>
<dbReference type="GO" id="GO:0007606">
    <property type="term" value="P:sensory perception of chemical stimulus"/>
    <property type="evidence" value="ECO:0007669"/>
    <property type="project" value="InterPro"/>
</dbReference>
<proteinExistence type="inferred from homology"/>
<dbReference type="Pfam" id="PF03125">
    <property type="entry name" value="Sre"/>
    <property type="match status" value="1"/>
</dbReference>
<dbReference type="PANTHER" id="PTHR47521:SF7">
    <property type="entry name" value="SERPENTINE RECEPTOR CLASS EPSILON-6"/>
    <property type="match status" value="1"/>
</dbReference>
<dbReference type="InterPro" id="IPR004151">
    <property type="entry name" value="7TM_GPCR_serpentine_rcpt_Sre"/>
</dbReference>
<feature type="non-terminal residue" evidence="3">
    <location>
        <position position="145"/>
    </location>
</feature>
<keyword evidence="2" id="KW-0472">Membrane</keyword>
<reference evidence="3" key="1">
    <citation type="submission" date="2023-10" db="EMBL/GenBank/DDBJ databases">
        <title>Genome assembly of Pristionchus species.</title>
        <authorList>
            <person name="Yoshida K."/>
            <person name="Sommer R.J."/>
        </authorList>
    </citation>
    <scope>NUCLEOTIDE SEQUENCE</scope>
    <source>
        <strain evidence="3">RS5133</strain>
    </source>
</reference>
<feature type="transmembrane region" description="Helical" evidence="2">
    <location>
        <begin position="69"/>
        <end position="87"/>
    </location>
</feature>
<evidence type="ECO:0008006" key="5">
    <source>
        <dbReference type="Google" id="ProtNLM"/>
    </source>
</evidence>
<organism evidence="3 4">
    <name type="scientific">Pristionchus fissidentatus</name>
    <dbReference type="NCBI Taxonomy" id="1538716"/>
    <lineage>
        <taxon>Eukaryota</taxon>
        <taxon>Metazoa</taxon>
        <taxon>Ecdysozoa</taxon>
        <taxon>Nematoda</taxon>
        <taxon>Chromadorea</taxon>
        <taxon>Rhabditida</taxon>
        <taxon>Rhabditina</taxon>
        <taxon>Diplogasteromorpha</taxon>
        <taxon>Diplogasteroidea</taxon>
        <taxon>Neodiplogasteridae</taxon>
        <taxon>Pristionchus</taxon>
    </lineage>
</organism>
<comment type="caution">
    <text evidence="3">The sequence shown here is derived from an EMBL/GenBank/DDBJ whole genome shotgun (WGS) entry which is preliminary data.</text>
</comment>
<dbReference type="EMBL" id="BTSY01000004">
    <property type="protein sequence ID" value="GMT22015.1"/>
    <property type="molecule type" value="Genomic_DNA"/>
</dbReference>
<evidence type="ECO:0000313" key="3">
    <source>
        <dbReference type="EMBL" id="GMT22015.1"/>
    </source>
</evidence>
<gene>
    <name evidence="3" type="ORF">PFISCL1PPCAC_13312</name>
</gene>
<keyword evidence="2" id="KW-1133">Transmembrane helix</keyword>
<evidence type="ECO:0000256" key="1">
    <source>
        <dbReference type="ARBA" id="ARBA00006803"/>
    </source>
</evidence>
<dbReference type="Proteomes" id="UP001432322">
    <property type="component" value="Unassembled WGS sequence"/>
</dbReference>
<name>A0AAV5VTY5_9BILA</name>
<dbReference type="AlphaFoldDB" id="A0AAV5VTY5"/>
<keyword evidence="4" id="KW-1185">Reference proteome</keyword>
<dbReference type="GO" id="GO:0016020">
    <property type="term" value="C:membrane"/>
    <property type="evidence" value="ECO:0007669"/>
    <property type="project" value="InterPro"/>
</dbReference>
<evidence type="ECO:0000313" key="4">
    <source>
        <dbReference type="Proteomes" id="UP001432322"/>
    </source>
</evidence>
<dbReference type="InterPro" id="IPR052860">
    <property type="entry name" value="NRL-GPCR1"/>
</dbReference>
<comment type="similarity">
    <text evidence="1">Belongs to the nematode receptor-like protein sre family.</text>
</comment>
<feature type="non-terminal residue" evidence="3">
    <location>
        <position position="1"/>
    </location>
</feature>
<feature type="transmembrane region" description="Helical" evidence="2">
    <location>
        <begin position="31"/>
        <end position="49"/>
    </location>
</feature>
<dbReference type="PANTHER" id="PTHR47521">
    <property type="entry name" value="SERPENTINE RECEPTOR, CLASS E (EPSILON)-RELATED"/>
    <property type="match status" value="1"/>
</dbReference>